<reference evidence="1 2" key="1">
    <citation type="journal article" date="2018" name="PLoS Genet.">
        <title>Population sequencing reveals clonal diversity and ancestral inbreeding in the grapevine cultivar Chardonnay.</title>
        <authorList>
            <person name="Roach M.J."/>
            <person name="Johnson D.L."/>
            <person name="Bohlmann J."/>
            <person name="van Vuuren H.J."/>
            <person name="Jones S.J."/>
            <person name="Pretorius I.S."/>
            <person name="Schmidt S.A."/>
            <person name="Borneman A.R."/>
        </authorList>
    </citation>
    <scope>NUCLEOTIDE SEQUENCE [LARGE SCALE GENOMIC DNA]</scope>
    <source>
        <strain evidence="2">cv. Chardonnay</strain>
        <tissue evidence="1">Leaf</tissue>
    </source>
</reference>
<dbReference type="AlphaFoldDB" id="A0A438ISR2"/>
<dbReference type="Proteomes" id="UP000288805">
    <property type="component" value="Unassembled WGS sequence"/>
</dbReference>
<evidence type="ECO:0000313" key="2">
    <source>
        <dbReference type="Proteomes" id="UP000288805"/>
    </source>
</evidence>
<proteinExistence type="predicted"/>
<dbReference type="PANTHER" id="PTHR36617:SF15">
    <property type="entry name" value="REVERSE TRANSCRIPTASE ZINC-BINDING DOMAIN-CONTAINING PROTEIN"/>
    <property type="match status" value="1"/>
</dbReference>
<comment type="caution">
    <text evidence="1">The sequence shown here is derived from an EMBL/GenBank/DDBJ whole genome shotgun (WGS) entry which is preliminary data.</text>
</comment>
<gene>
    <name evidence="1" type="ORF">CK203_029294</name>
</gene>
<dbReference type="PANTHER" id="PTHR36617">
    <property type="entry name" value="PROTEIN, PUTATIVE-RELATED"/>
    <property type="match status" value="1"/>
</dbReference>
<name>A0A438ISR2_VITVI</name>
<sequence length="131" mass="14983">MEKQGLERTDGGLEVQDGEGRACWLVGWRLEQIQRDFLWGGRALERRPYLGLWKVIRKEGDVLSCRVAFLVGGGRRVRFWKDKWCGVKPLCICFPFLFVVASSKEALVEEVWSHSPEGGCWAPRSSGHFND</sequence>
<accession>A0A438ISR2</accession>
<organism evidence="1 2">
    <name type="scientific">Vitis vinifera</name>
    <name type="common">Grape</name>
    <dbReference type="NCBI Taxonomy" id="29760"/>
    <lineage>
        <taxon>Eukaryota</taxon>
        <taxon>Viridiplantae</taxon>
        <taxon>Streptophyta</taxon>
        <taxon>Embryophyta</taxon>
        <taxon>Tracheophyta</taxon>
        <taxon>Spermatophyta</taxon>
        <taxon>Magnoliopsida</taxon>
        <taxon>eudicotyledons</taxon>
        <taxon>Gunneridae</taxon>
        <taxon>Pentapetalae</taxon>
        <taxon>rosids</taxon>
        <taxon>Vitales</taxon>
        <taxon>Vitaceae</taxon>
        <taxon>Viteae</taxon>
        <taxon>Vitis</taxon>
    </lineage>
</organism>
<evidence type="ECO:0000313" key="1">
    <source>
        <dbReference type="EMBL" id="RVW99731.1"/>
    </source>
</evidence>
<protein>
    <submittedName>
        <fullName evidence="1">Uncharacterized protein</fullName>
    </submittedName>
</protein>
<dbReference type="EMBL" id="QGNW01000085">
    <property type="protein sequence ID" value="RVW99731.1"/>
    <property type="molecule type" value="Genomic_DNA"/>
</dbReference>